<gene>
    <name evidence="3" type="ORF">HQ393_01690</name>
</gene>
<reference evidence="3 4" key="1">
    <citation type="submission" date="2020-07" db="EMBL/GenBank/DDBJ databases">
        <title>Complete genome sequence of Chitinibacter sp. 2T18.</title>
        <authorList>
            <person name="Bae J.-W."/>
            <person name="Choi J.-W."/>
        </authorList>
    </citation>
    <scope>NUCLEOTIDE SEQUENCE [LARGE SCALE GENOMIC DNA]</scope>
    <source>
        <strain evidence="3 4">2T18</strain>
    </source>
</reference>
<evidence type="ECO:0000259" key="2">
    <source>
        <dbReference type="Pfam" id="PF13511"/>
    </source>
</evidence>
<dbReference type="RefSeq" id="WP_179357142.1">
    <property type="nucleotide sequence ID" value="NZ_CP058627.1"/>
</dbReference>
<dbReference type="EMBL" id="CP058627">
    <property type="protein sequence ID" value="QLG87056.1"/>
    <property type="molecule type" value="Genomic_DNA"/>
</dbReference>
<dbReference type="AlphaFoldDB" id="A0A7H9BFP0"/>
<accession>A0A7H9BFP0</accession>
<dbReference type="InterPro" id="IPR025392">
    <property type="entry name" value="DUF4124"/>
</dbReference>
<feature type="compositionally biased region" description="Basic and acidic residues" evidence="1">
    <location>
        <begin position="83"/>
        <end position="92"/>
    </location>
</feature>
<name>A0A7H9BFP0_9NEIS</name>
<dbReference type="Proteomes" id="UP000509597">
    <property type="component" value="Chromosome"/>
</dbReference>
<protein>
    <submittedName>
        <fullName evidence="3">DUF4124 domain-containing protein</fullName>
    </submittedName>
</protein>
<feature type="compositionally biased region" description="Polar residues" evidence="1">
    <location>
        <begin position="51"/>
        <end position="67"/>
    </location>
</feature>
<evidence type="ECO:0000313" key="4">
    <source>
        <dbReference type="Proteomes" id="UP000509597"/>
    </source>
</evidence>
<evidence type="ECO:0000256" key="1">
    <source>
        <dbReference type="SAM" id="MobiDB-lite"/>
    </source>
</evidence>
<dbReference type="Pfam" id="PF13511">
    <property type="entry name" value="DUF4124"/>
    <property type="match status" value="1"/>
</dbReference>
<organism evidence="3 4">
    <name type="scientific">Chitinibacter bivalviorum</name>
    <dbReference type="NCBI Taxonomy" id="2739434"/>
    <lineage>
        <taxon>Bacteria</taxon>
        <taxon>Pseudomonadati</taxon>
        <taxon>Pseudomonadota</taxon>
        <taxon>Betaproteobacteria</taxon>
        <taxon>Neisseriales</taxon>
        <taxon>Chitinibacteraceae</taxon>
        <taxon>Chitinibacter</taxon>
    </lineage>
</organism>
<feature type="domain" description="DUF4124" evidence="2">
    <location>
        <begin position="4"/>
        <end position="45"/>
    </location>
</feature>
<sequence length="158" mass="17412">MTFFLSLATTLSWADIYKYVDESGNVTFTNTPIKGAVRIMSEPAAPRRSDSGNSSANSTRTPTNKVSVPSPVNFPKVDAATQKSRDSNRKQILSEELASEQILLGNAKKALQEADANRSADEKANPKMYLDRIGRLRETIVMHEKNVAALQAELSRVR</sequence>
<keyword evidence="4" id="KW-1185">Reference proteome</keyword>
<evidence type="ECO:0000313" key="3">
    <source>
        <dbReference type="EMBL" id="QLG87056.1"/>
    </source>
</evidence>
<proteinExistence type="predicted"/>
<feature type="region of interest" description="Disordered" evidence="1">
    <location>
        <begin position="43"/>
        <end position="92"/>
    </location>
</feature>
<dbReference type="KEGG" id="chiz:HQ393_01690"/>